<feature type="transmembrane region" description="Helical" evidence="7">
    <location>
        <begin position="155"/>
        <end position="178"/>
    </location>
</feature>
<evidence type="ECO:0000256" key="3">
    <source>
        <dbReference type="ARBA" id="ARBA00022475"/>
    </source>
</evidence>
<dbReference type="Pfam" id="PF00528">
    <property type="entry name" value="BPD_transp_1"/>
    <property type="match status" value="1"/>
</dbReference>
<gene>
    <name evidence="9" type="ORF">IAB44_08670</name>
</gene>
<sequence>MKGRSVKKQKSIYSGWFLAPVIIIFGGLFLLPTVISFFFSMTVWDLTSWTWAGLDNFIQFFSEYSLRIGIKNTFIYAILTCVLKVVFGLLLAVILTSKIRTKNLVRSIVFFPNLISTVAVGIIFSALMHPSKGLFNEILGLAGLPAIDWLGNRDIALYSVILTDVWKGVGVATVIYIAGITAIPRDYYEAASLDGATTIQQFFRITIPLCRSSMNSVIILSFIGGMRTFDLIWSMTGGGPGFATDTLASVIYKQYAAGFYGLSTAGNVIMFVLIAVIAFPLFNYLTSKEVEV</sequence>
<name>A0A9D1ESS0_9FIRM</name>
<dbReference type="Gene3D" id="1.10.3720.10">
    <property type="entry name" value="MetI-like"/>
    <property type="match status" value="1"/>
</dbReference>
<comment type="caution">
    <text evidence="9">The sequence shown here is derived from an EMBL/GenBank/DDBJ whole genome shotgun (WGS) entry which is preliminary data.</text>
</comment>
<evidence type="ECO:0000313" key="10">
    <source>
        <dbReference type="Proteomes" id="UP000823935"/>
    </source>
</evidence>
<accession>A0A9D1ESS0</accession>
<dbReference type="SUPFAM" id="SSF161098">
    <property type="entry name" value="MetI-like"/>
    <property type="match status" value="1"/>
</dbReference>
<evidence type="ECO:0000256" key="7">
    <source>
        <dbReference type="RuleBase" id="RU363032"/>
    </source>
</evidence>
<evidence type="ECO:0000256" key="6">
    <source>
        <dbReference type="ARBA" id="ARBA00023136"/>
    </source>
</evidence>
<feature type="domain" description="ABC transmembrane type-1" evidence="8">
    <location>
        <begin position="70"/>
        <end position="281"/>
    </location>
</feature>
<keyword evidence="2 7" id="KW-0813">Transport</keyword>
<protein>
    <submittedName>
        <fullName evidence="9">Sugar ABC transporter permease</fullName>
    </submittedName>
</protein>
<reference evidence="9" key="1">
    <citation type="submission" date="2020-10" db="EMBL/GenBank/DDBJ databases">
        <authorList>
            <person name="Gilroy R."/>
        </authorList>
    </citation>
    <scope>NUCLEOTIDE SEQUENCE</scope>
    <source>
        <strain evidence="9">CHK190-19873</strain>
    </source>
</reference>
<feature type="transmembrane region" description="Helical" evidence="7">
    <location>
        <begin position="259"/>
        <end position="282"/>
    </location>
</feature>
<evidence type="ECO:0000256" key="1">
    <source>
        <dbReference type="ARBA" id="ARBA00004651"/>
    </source>
</evidence>
<dbReference type="InterPro" id="IPR000515">
    <property type="entry name" value="MetI-like"/>
</dbReference>
<dbReference type="AlphaFoldDB" id="A0A9D1ESS0"/>
<feature type="transmembrane region" description="Helical" evidence="7">
    <location>
        <begin position="12"/>
        <end position="39"/>
    </location>
</feature>
<proteinExistence type="inferred from homology"/>
<dbReference type="InterPro" id="IPR051393">
    <property type="entry name" value="ABC_transporter_permease"/>
</dbReference>
<dbReference type="GO" id="GO:0055085">
    <property type="term" value="P:transmembrane transport"/>
    <property type="evidence" value="ECO:0007669"/>
    <property type="project" value="InterPro"/>
</dbReference>
<dbReference type="PANTHER" id="PTHR30193:SF37">
    <property type="entry name" value="INNER MEMBRANE ABC TRANSPORTER PERMEASE PROTEIN YCJO"/>
    <property type="match status" value="1"/>
</dbReference>
<comment type="similarity">
    <text evidence="7">Belongs to the binding-protein-dependent transport system permease family.</text>
</comment>
<feature type="transmembrane region" description="Helical" evidence="7">
    <location>
        <begin position="74"/>
        <end position="96"/>
    </location>
</feature>
<evidence type="ECO:0000256" key="4">
    <source>
        <dbReference type="ARBA" id="ARBA00022692"/>
    </source>
</evidence>
<dbReference type="Proteomes" id="UP000823935">
    <property type="component" value="Unassembled WGS sequence"/>
</dbReference>
<dbReference type="InterPro" id="IPR035906">
    <property type="entry name" value="MetI-like_sf"/>
</dbReference>
<evidence type="ECO:0000256" key="5">
    <source>
        <dbReference type="ARBA" id="ARBA00022989"/>
    </source>
</evidence>
<comment type="subcellular location">
    <subcellularLocation>
        <location evidence="1 7">Cell membrane</location>
        <topology evidence="1 7">Multi-pass membrane protein</topology>
    </subcellularLocation>
</comment>
<keyword evidence="3" id="KW-1003">Cell membrane</keyword>
<evidence type="ECO:0000259" key="8">
    <source>
        <dbReference type="PROSITE" id="PS50928"/>
    </source>
</evidence>
<organism evidence="9 10">
    <name type="scientific">Candidatus Limivivens intestinipullorum</name>
    <dbReference type="NCBI Taxonomy" id="2840858"/>
    <lineage>
        <taxon>Bacteria</taxon>
        <taxon>Bacillati</taxon>
        <taxon>Bacillota</taxon>
        <taxon>Clostridia</taxon>
        <taxon>Lachnospirales</taxon>
        <taxon>Lachnospiraceae</taxon>
        <taxon>Lachnospiraceae incertae sedis</taxon>
        <taxon>Candidatus Limivivens</taxon>
    </lineage>
</organism>
<keyword evidence="5 7" id="KW-1133">Transmembrane helix</keyword>
<dbReference type="PROSITE" id="PS50928">
    <property type="entry name" value="ABC_TM1"/>
    <property type="match status" value="1"/>
</dbReference>
<evidence type="ECO:0000256" key="2">
    <source>
        <dbReference type="ARBA" id="ARBA00022448"/>
    </source>
</evidence>
<feature type="transmembrane region" description="Helical" evidence="7">
    <location>
        <begin position="108"/>
        <end position="128"/>
    </location>
</feature>
<dbReference type="CDD" id="cd06261">
    <property type="entry name" value="TM_PBP2"/>
    <property type="match status" value="1"/>
</dbReference>
<dbReference type="EMBL" id="DVIQ01000046">
    <property type="protein sequence ID" value="HIS31600.1"/>
    <property type="molecule type" value="Genomic_DNA"/>
</dbReference>
<dbReference type="GO" id="GO:0005886">
    <property type="term" value="C:plasma membrane"/>
    <property type="evidence" value="ECO:0007669"/>
    <property type="project" value="UniProtKB-SubCell"/>
</dbReference>
<evidence type="ECO:0000313" key="9">
    <source>
        <dbReference type="EMBL" id="HIS31600.1"/>
    </source>
</evidence>
<keyword evidence="6 7" id="KW-0472">Membrane</keyword>
<keyword evidence="4 7" id="KW-0812">Transmembrane</keyword>
<reference evidence="9" key="2">
    <citation type="journal article" date="2021" name="PeerJ">
        <title>Extensive microbial diversity within the chicken gut microbiome revealed by metagenomics and culture.</title>
        <authorList>
            <person name="Gilroy R."/>
            <person name="Ravi A."/>
            <person name="Getino M."/>
            <person name="Pursley I."/>
            <person name="Horton D.L."/>
            <person name="Alikhan N.F."/>
            <person name="Baker D."/>
            <person name="Gharbi K."/>
            <person name="Hall N."/>
            <person name="Watson M."/>
            <person name="Adriaenssens E.M."/>
            <person name="Foster-Nyarko E."/>
            <person name="Jarju S."/>
            <person name="Secka A."/>
            <person name="Antonio M."/>
            <person name="Oren A."/>
            <person name="Chaudhuri R.R."/>
            <person name="La Ragione R."/>
            <person name="Hildebrand F."/>
            <person name="Pallen M.J."/>
        </authorList>
    </citation>
    <scope>NUCLEOTIDE SEQUENCE</scope>
    <source>
        <strain evidence="9">CHK190-19873</strain>
    </source>
</reference>
<dbReference type="PANTHER" id="PTHR30193">
    <property type="entry name" value="ABC TRANSPORTER PERMEASE PROTEIN"/>
    <property type="match status" value="1"/>
</dbReference>